<comment type="subcellular location">
    <subcellularLocation>
        <location evidence="1">Cell membrane</location>
    </subcellularLocation>
</comment>
<evidence type="ECO:0000256" key="3">
    <source>
        <dbReference type="ARBA" id="ARBA00022475"/>
    </source>
</evidence>
<evidence type="ECO:0000256" key="5">
    <source>
        <dbReference type="ARBA" id="ARBA00023136"/>
    </source>
</evidence>
<dbReference type="Pfam" id="PF25917">
    <property type="entry name" value="BSH_RND"/>
    <property type="match status" value="1"/>
</dbReference>
<dbReference type="Pfam" id="PF25989">
    <property type="entry name" value="YknX_C"/>
    <property type="match status" value="1"/>
</dbReference>
<name>A0AAU7ZFU9_9BACT</name>
<dbReference type="KEGG" id="temp:RBB75_06135"/>
<evidence type="ECO:0000256" key="4">
    <source>
        <dbReference type="ARBA" id="ARBA00022519"/>
    </source>
</evidence>
<dbReference type="Pfam" id="PF25944">
    <property type="entry name" value="Beta-barrel_RND"/>
    <property type="match status" value="1"/>
</dbReference>
<reference evidence="12" key="1">
    <citation type="submission" date="2023-08" db="EMBL/GenBank/DDBJ databases">
        <authorList>
            <person name="Messyasz A."/>
            <person name="Mannisto M.K."/>
            <person name="Kerkhof L.J."/>
            <person name="Haggblom M."/>
        </authorList>
    </citation>
    <scope>NUCLEOTIDE SEQUENCE</scope>
    <source>
        <strain evidence="12">M8UP23</strain>
    </source>
</reference>
<dbReference type="EMBL" id="CP132932">
    <property type="protein sequence ID" value="XCB27897.1"/>
    <property type="molecule type" value="Genomic_DNA"/>
</dbReference>
<evidence type="ECO:0000256" key="6">
    <source>
        <dbReference type="SAM" id="MobiDB-lite"/>
    </source>
</evidence>
<accession>A0AAU7ZFU9</accession>
<evidence type="ECO:0000259" key="11">
    <source>
        <dbReference type="Pfam" id="PF25989"/>
    </source>
</evidence>
<dbReference type="RefSeq" id="WP_353069895.1">
    <property type="nucleotide sequence ID" value="NZ_CP132932.1"/>
</dbReference>
<feature type="domain" description="YknX-like C-terminal permuted SH3-like" evidence="11">
    <location>
        <begin position="340"/>
        <end position="405"/>
    </location>
</feature>
<evidence type="ECO:0000256" key="7">
    <source>
        <dbReference type="SAM" id="Phobius"/>
    </source>
</evidence>
<evidence type="ECO:0000256" key="1">
    <source>
        <dbReference type="ARBA" id="ARBA00004236"/>
    </source>
</evidence>
<evidence type="ECO:0000313" key="12">
    <source>
        <dbReference type="EMBL" id="XCB27897.1"/>
    </source>
</evidence>
<dbReference type="Gene3D" id="2.40.30.170">
    <property type="match status" value="1"/>
</dbReference>
<gene>
    <name evidence="12" type="ORF">RBB75_06135</name>
</gene>
<dbReference type="PANTHER" id="PTHR30469">
    <property type="entry name" value="MULTIDRUG RESISTANCE PROTEIN MDTA"/>
    <property type="match status" value="1"/>
</dbReference>
<dbReference type="AlphaFoldDB" id="A0AAU7ZFU9"/>
<dbReference type="InterPro" id="IPR058626">
    <property type="entry name" value="MdtA-like_b-barrel"/>
</dbReference>
<feature type="domain" description="Multidrug resistance protein MdtA-like alpha-helical hairpin" evidence="8">
    <location>
        <begin position="144"/>
        <end position="212"/>
    </location>
</feature>
<keyword evidence="7" id="KW-0812">Transmembrane</keyword>
<feature type="domain" description="Multidrug resistance protein MdtA-like barrel-sandwich hybrid" evidence="9">
    <location>
        <begin position="104"/>
        <end position="246"/>
    </location>
</feature>
<dbReference type="Gene3D" id="1.10.287.470">
    <property type="entry name" value="Helix hairpin bin"/>
    <property type="match status" value="1"/>
</dbReference>
<feature type="compositionally biased region" description="Basic and acidic residues" evidence="6">
    <location>
        <begin position="1"/>
        <end position="12"/>
    </location>
</feature>
<keyword evidence="7" id="KW-1133">Transmembrane helix</keyword>
<reference evidence="12" key="2">
    <citation type="journal article" date="2024" name="Environ. Microbiol.">
        <title>Genome analysis and description of Tunturibacter gen. nov. expands the diversity of Terriglobia in tundra soils.</title>
        <authorList>
            <person name="Messyasz A."/>
            <person name="Mannisto M.K."/>
            <person name="Kerkhof L.J."/>
            <person name="Haggblom M.M."/>
        </authorList>
    </citation>
    <scope>NUCLEOTIDE SEQUENCE</scope>
    <source>
        <strain evidence="12">M8UP23</strain>
    </source>
</reference>
<dbReference type="Pfam" id="PF25876">
    <property type="entry name" value="HH_MFP_RND"/>
    <property type="match status" value="1"/>
</dbReference>
<dbReference type="SUPFAM" id="SSF111369">
    <property type="entry name" value="HlyD-like secretion proteins"/>
    <property type="match status" value="1"/>
</dbReference>
<keyword evidence="5 7" id="KW-0472">Membrane</keyword>
<feature type="region of interest" description="Disordered" evidence="6">
    <location>
        <begin position="1"/>
        <end position="34"/>
    </location>
</feature>
<dbReference type="Gene3D" id="2.40.420.20">
    <property type="match status" value="1"/>
</dbReference>
<dbReference type="GO" id="GO:1990281">
    <property type="term" value="C:efflux pump complex"/>
    <property type="evidence" value="ECO:0007669"/>
    <property type="project" value="TreeGrafter"/>
</dbReference>
<dbReference type="PANTHER" id="PTHR30469:SF12">
    <property type="entry name" value="MULTIDRUG RESISTANCE PROTEIN MDTA"/>
    <property type="match status" value="1"/>
</dbReference>
<protein>
    <submittedName>
        <fullName evidence="12">Efflux RND transporter periplasmic adaptor subunit</fullName>
    </submittedName>
</protein>
<proteinExistence type="inferred from homology"/>
<evidence type="ECO:0000256" key="2">
    <source>
        <dbReference type="ARBA" id="ARBA00009477"/>
    </source>
</evidence>
<dbReference type="NCBIfam" id="TIGR01730">
    <property type="entry name" value="RND_mfp"/>
    <property type="match status" value="1"/>
</dbReference>
<evidence type="ECO:0000259" key="8">
    <source>
        <dbReference type="Pfam" id="PF25876"/>
    </source>
</evidence>
<feature type="domain" description="Multidrug resistance protein MdtA-like beta-barrel" evidence="10">
    <location>
        <begin position="250"/>
        <end position="333"/>
    </location>
</feature>
<dbReference type="InterPro" id="IPR006143">
    <property type="entry name" value="RND_pump_MFP"/>
</dbReference>
<evidence type="ECO:0000259" key="9">
    <source>
        <dbReference type="Pfam" id="PF25917"/>
    </source>
</evidence>
<keyword evidence="4" id="KW-0997">Cell inner membrane</keyword>
<keyword evidence="3" id="KW-1003">Cell membrane</keyword>
<dbReference type="InterPro" id="IPR058624">
    <property type="entry name" value="MdtA-like_HH"/>
</dbReference>
<feature type="transmembrane region" description="Helical" evidence="7">
    <location>
        <begin position="40"/>
        <end position="59"/>
    </location>
</feature>
<dbReference type="GO" id="GO:0015562">
    <property type="term" value="F:efflux transmembrane transporter activity"/>
    <property type="evidence" value="ECO:0007669"/>
    <property type="project" value="TreeGrafter"/>
</dbReference>
<comment type="similarity">
    <text evidence="2">Belongs to the membrane fusion protein (MFP) (TC 8.A.1) family.</text>
</comment>
<organism evidence="12">
    <name type="scientific">Tunturiibacter empetritectus</name>
    <dbReference type="NCBI Taxonomy" id="3069691"/>
    <lineage>
        <taxon>Bacteria</taxon>
        <taxon>Pseudomonadati</taxon>
        <taxon>Acidobacteriota</taxon>
        <taxon>Terriglobia</taxon>
        <taxon>Terriglobales</taxon>
        <taxon>Acidobacteriaceae</taxon>
        <taxon>Tunturiibacter</taxon>
    </lineage>
</organism>
<evidence type="ECO:0000259" key="10">
    <source>
        <dbReference type="Pfam" id="PF25944"/>
    </source>
</evidence>
<sequence>MDDSTQRTEGSKKVSAGKVDTQAPDHSSPETASSPHRHRLWAWLLGVGVLLALIIVAVVRKPKSTTTSVDTTQPAVANIMASQARLGDMGTYIEALGTVTPLATVNLYSQVNGKVDAVHYVEGQMVRRGDPLIDIDPRPYEAQLLEAQGTLAHDRAVLAQAEMDLARYKDASSQQAIARQTYEDQVHTVDQNRGTVQNDEGQVKYAQVQLSYCHINSPISGRVGLRLVDPGNTVFSGSSTAIVVITQLQPITVVFNVSEDSLGQVHDQILRRKTLPVDVLDRSQMTKIASGKLLTLDNQVDTSTGTVRFRGQFDNDALTLYPNQFVNARLLVKTLRGVVLIPTAAVQRNGAQAFVYIIDNGTAKIRNVTEASTEDNVAAVNGINAGDVVSVTGFDKLLDGSKVNVQGIVPFGNSDNLPNASAKTAGR</sequence>
<dbReference type="InterPro" id="IPR058625">
    <property type="entry name" value="MdtA-like_BSH"/>
</dbReference>
<dbReference type="Gene3D" id="2.40.50.100">
    <property type="match status" value="1"/>
</dbReference>
<dbReference type="InterPro" id="IPR058637">
    <property type="entry name" value="YknX-like_C"/>
</dbReference>